<feature type="chain" id="PRO_5035308192" evidence="1">
    <location>
        <begin position="24"/>
        <end position="111"/>
    </location>
</feature>
<reference evidence="2" key="1">
    <citation type="submission" date="2020-12" db="EMBL/GenBank/DDBJ databases">
        <title>Geomonas sp. Red875, isolated from river sediment.</title>
        <authorList>
            <person name="Xu Z."/>
            <person name="Zhang Z."/>
            <person name="Masuda Y."/>
            <person name="Itoh H."/>
            <person name="Senoo K."/>
        </authorList>
    </citation>
    <scope>NUCLEOTIDE SEQUENCE</scope>
    <source>
        <strain evidence="2">Red875</strain>
    </source>
</reference>
<dbReference type="Proteomes" id="UP000636888">
    <property type="component" value="Unassembled WGS sequence"/>
</dbReference>
<keyword evidence="3" id="KW-1185">Reference proteome</keyword>
<evidence type="ECO:0000313" key="2">
    <source>
        <dbReference type="EMBL" id="MBJ6726555.1"/>
    </source>
</evidence>
<keyword evidence="1" id="KW-0732">Signal</keyword>
<dbReference type="RefSeq" id="WP_199385466.1">
    <property type="nucleotide sequence ID" value="NZ_JAEMHM010000015.1"/>
</dbReference>
<sequence>MKRILCVVTAVFALATFDDVVLATESGTMRCSGGLVSLGNTAAEVVGKCGSPAFTTQRREKRGAPGGKTSERTELVTLDDWTFNFGPNEFQYAVLLEYGRVVRIESLDRGY</sequence>
<evidence type="ECO:0000313" key="3">
    <source>
        <dbReference type="Proteomes" id="UP000636888"/>
    </source>
</evidence>
<gene>
    <name evidence="2" type="ORF">JFN93_17725</name>
</gene>
<comment type="caution">
    <text evidence="2">The sequence shown here is derived from an EMBL/GenBank/DDBJ whole genome shotgun (WGS) entry which is preliminary data.</text>
</comment>
<dbReference type="Pfam" id="PF11006">
    <property type="entry name" value="DUF2845"/>
    <property type="match status" value="1"/>
</dbReference>
<name>A0A8J7M0V1_9BACT</name>
<evidence type="ECO:0000256" key="1">
    <source>
        <dbReference type="SAM" id="SignalP"/>
    </source>
</evidence>
<organism evidence="2 3">
    <name type="scientific">Geomesophilobacter sediminis</name>
    <dbReference type="NCBI Taxonomy" id="2798584"/>
    <lineage>
        <taxon>Bacteria</taxon>
        <taxon>Pseudomonadati</taxon>
        <taxon>Thermodesulfobacteriota</taxon>
        <taxon>Desulfuromonadia</taxon>
        <taxon>Geobacterales</taxon>
        <taxon>Geobacteraceae</taxon>
        <taxon>Geomesophilobacter</taxon>
    </lineage>
</organism>
<dbReference type="AlphaFoldDB" id="A0A8J7M0V1"/>
<dbReference type="EMBL" id="JAEMHM010000015">
    <property type="protein sequence ID" value="MBJ6726555.1"/>
    <property type="molecule type" value="Genomic_DNA"/>
</dbReference>
<protein>
    <submittedName>
        <fullName evidence="2">DUF2845 domain-containing protein</fullName>
    </submittedName>
</protein>
<accession>A0A8J7M0V1</accession>
<feature type="signal peptide" evidence="1">
    <location>
        <begin position="1"/>
        <end position="23"/>
    </location>
</feature>
<dbReference type="InterPro" id="IPR021268">
    <property type="entry name" value="DUF2845"/>
</dbReference>
<proteinExistence type="predicted"/>